<dbReference type="InterPro" id="IPR036615">
    <property type="entry name" value="Mur_ligase_C_dom_sf"/>
</dbReference>
<reference evidence="13 14" key="1">
    <citation type="journal article" date="2015" name="Genome Announc.">
        <title>Expanding the biotechnology potential of lactobacilli through comparative genomics of 213 strains and associated genera.</title>
        <authorList>
            <person name="Sun Z."/>
            <person name="Harris H.M."/>
            <person name="McCann A."/>
            <person name="Guo C."/>
            <person name="Argimon S."/>
            <person name="Zhang W."/>
            <person name="Yang X."/>
            <person name="Jeffery I.B."/>
            <person name="Cooney J.C."/>
            <person name="Kagawa T.F."/>
            <person name="Liu W."/>
            <person name="Song Y."/>
            <person name="Salvetti E."/>
            <person name="Wrobel A."/>
            <person name="Rasinkangas P."/>
            <person name="Parkhill J."/>
            <person name="Rea M.C."/>
            <person name="O'Sullivan O."/>
            <person name="Ritari J."/>
            <person name="Douillard F.P."/>
            <person name="Paul Ross R."/>
            <person name="Yang R."/>
            <person name="Briner A.E."/>
            <person name="Felis G.E."/>
            <person name="de Vos W.M."/>
            <person name="Barrangou R."/>
            <person name="Klaenhammer T.R."/>
            <person name="Caufield P.W."/>
            <person name="Cui Y."/>
            <person name="Zhang H."/>
            <person name="O'Toole P.W."/>
        </authorList>
    </citation>
    <scope>NUCLEOTIDE SEQUENCE [LARGE SCALE GENOMIC DNA]</scope>
    <source>
        <strain evidence="13 14">DSM 18527</strain>
    </source>
</reference>
<dbReference type="PIRSF" id="PIRSF001563">
    <property type="entry name" value="Folylpolyglu_synth"/>
    <property type="match status" value="1"/>
</dbReference>
<dbReference type="InterPro" id="IPR036565">
    <property type="entry name" value="Mur-like_cat_sf"/>
</dbReference>
<evidence type="ECO:0000256" key="2">
    <source>
        <dbReference type="ARBA" id="ARBA00013025"/>
    </source>
</evidence>
<proteinExistence type="inferred from homology"/>
<accession>A0A0R1Y941</accession>
<evidence type="ECO:0000256" key="8">
    <source>
        <dbReference type="ARBA" id="ARBA00030592"/>
    </source>
</evidence>
<dbReference type="GO" id="GO:0046872">
    <property type="term" value="F:metal ion binding"/>
    <property type="evidence" value="ECO:0007669"/>
    <property type="project" value="UniProtKB-KW"/>
</dbReference>
<dbReference type="EC" id="6.3.2.17" evidence="2"/>
<dbReference type="InterPro" id="IPR004101">
    <property type="entry name" value="Mur_ligase_C"/>
</dbReference>
<feature type="domain" description="Mur ligase C-terminal" evidence="11">
    <location>
        <begin position="303"/>
        <end position="428"/>
    </location>
</feature>
<dbReference type="PANTHER" id="PTHR11136">
    <property type="entry name" value="FOLYLPOLYGLUTAMATE SYNTHASE-RELATED"/>
    <property type="match status" value="1"/>
</dbReference>
<keyword evidence="14" id="KW-1185">Reference proteome</keyword>
<dbReference type="Gene3D" id="3.40.1190.10">
    <property type="entry name" value="Mur-like, catalytic domain"/>
    <property type="match status" value="1"/>
</dbReference>
<evidence type="ECO:0000256" key="5">
    <source>
        <dbReference type="ARBA" id="ARBA00022741"/>
    </source>
</evidence>
<evidence type="ECO:0000256" key="4">
    <source>
        <dbReference type="ARBA" id="ARBA00022723"/>
    </source>
</evidence>
<dbReference type="STRING" id="1423734.FC83_GL003068"/>
<keyword evidence="6 10" id="KW-0067">ATP-binding</keyword>
<evidence type="ECO:0000256" key="9">
    <source>
        <dbReference type="ARBA" id="ARBA00047493"/>
    </source>
</evidence>
<dbReference type="InterPro" id="IPR013221">
    <property type="entry name" value="Mur_ligase_cen"/>
</dbReference>
<evidence type="ECO:0000256" key="3">
    <source>
        <dbReference type="ARBA" id="ARBA00022598"/>
    </source>
</evidence>
<feature type="domain" description="Mur ligase central" evidence="12">
    <location>
        <begin position="49"/>
        <end position="271"/>
    </location>
</feature>
<dbReference type="SUPFAM" id="SSF53623">
    <property type="entry name" value="MurD-like peptide ligases, catalytic domain"/>
    <property type="match status" value="1"/>
</dbReference>
<evidence type="ECO:0000256" key="10">
    <source>
        <dbReference type="PIRNR" id="PIRNR001563"/>
    </source>
</evidence>
<keyword evidence="5 10" id="KW-0547">Nucleotide-binding</keyword>
<dbReference type="AlphaFoldDB" id="A0A0R1Y941"/>
<dbReference type="GO" id="GO:0004326">
    <property type="term" value="F:tetrahydrofolylpolyglutamate synthase activity"/>
    <property type="evidence" value="ECO:0007669"/>
    <property type="project" value="UniProtKB-EC"/>
</dbReference>
<dbReference type="InterPro" id="IPR001645">
    <property type="entry name" value="Folylpolyglutamate_synth"/>
</dbReference>
<dbReference type="PANTHER" id="PTHR11136:SF0">
    <property type="entry name" value="DIHYDROFOLATE SYNTHETASE-RELATED"/>
    <property type="match status" value="1"/>
</dbReference>
<evidence type="ECO:0000256" key="7">
    <source>
        <dbReference type="ARBA" id="ARBA00022842"/>
    </source>
</evidence>
<name>A0A0R1Y941_9LACO</name>
<evidence type="ECO:0000259" key="12">
    <source>
        <dbReference type="Pfam" id="PF08245"/>
    </source>
</evidence>
<evidence type="ECO:0000313" key="14">
    <source>
        <dbReference type="Proteomes" id="UP000051236"/>
    </source>
</evidence>
<dbReference type="Pfam" id="PF08245">
    <property type="entry name" value="Mur_ligase_M"/>
    <property type="match status" value="1"/>
</dbReference>
<gene>
    <name evidence="13" type="ORF">FC83_GL003068</name>
</gene>
<dbReference type="EMBL" id="AZGA01000005">
    <property type="protein sequence ID" value="KRM36313.1"/>
    <property type="molecule type" value="Genomic_DNA"/>
</dbReference>
<comment type="catalytic activity">
    <reaction evidence="9">
        <text>(6S)-5,6,7,8-tetrahydrofolyl-(gamma-L-Glu)(n) + L-glutamate + ATP = (6S)-5,6,7,8-tetrahydrofolyl-(gamma-L-Glu)(n+1) + ADP + phosphate + H(+)</text>
        <dbReference type="Rhea" id="RHEA:10580"/>
        <dbReference type="Rhea" id="RHEA-COMP:14738"/>
        <dbReference type="Rhea" id="RHEA-COMP:14740"/>
        <dbReference type="ChEBI" id="CHEBI:15378"/>
        <dbReference type="ChEBI" id="CHEBI:29985"/>
        <dbReference type="ChEBI" id="CHEBI:30616"/>
        <dbReference type="ChEBI" id="CHEBI:43474"/>
        <dbReference type="ChEBI" id="CHEBI:141005"/>
        <dbReference type="ChEBI" id="CHEBI:456216"/>
        <dbReference type="EC" id="6.3.2.17"/>
    </reaction>
</comment>
<organism evidence="13 14">
    <name type="scientific">Agrilactobacillus composti DSM 18527 = JCM 14202</name>
    <dbReference type="NCBI Taxonomy" id="1423734"/>
    <lineage>
        <taxon>Bacteria</taxon>
        <taxon>Bacillati</taxon>
        <taxon>Bacillota</taxon>
        <taxon>Bacilli</taxon>
        <taxon>Lactobacillales</taxon>
        <taxon>Lactobacillaceae</taxon>
        <taxon>Agrilactobacillus</taxon>
    </lineage>
</organism>
<dbReference type="PATRIC" id="fig|1423734.3.peg.3117"/>
<protein>
    <recommendedName>
        <fullName evidence="2">tetrahydrofolate synthase</fullName>
        <ecNumber evidence="2">6.3.2.17</ecNumber>
    </recommendedName>
    <alternativeName>
        <fullName evidence="8">Tetrahydrofolylpolyglutamate synthase</fullName>
    </alternativeName>
</protein>
<dbReference type="Pfam" id="PF02875">
    <property type="entry name" value="Mur_ligase_C"/>
    <property type="match status" value="1"/>
</dbReference>
<sequence>MTTEFDQYQANLQQIQTTMLYGQANRIPLLKRILLALDQPDLKYPIIHVCGTNGKGSTSLMMSQLLQATGLKVGVFASPALNDPREMIQVNRQFIDYRFFNQAFDQLAAGMGRLGMNWAEISEFEAWFLIAVLYFAQAKVDMAILECGLGGELDATNAIATAAYDVFVHIDYDHMALLGDSIEAIATTKAKIIRAHAQVINYPDQFPVVNAIIETIARERAAHYHSAKLQNVLLTKGNLDGSDVLAKFNGADLKLHLSLAGAFQVANLRTVLTFVASYNRQPIQGPITAEILQNTLKDLRFAGRMQLISQDPLLYGDGGHNPDAFASIVKALKPYEKDYQIIMVLGFLKDKDVLDNLDLLQDLKADYIATTPDNPQRALDADTLRELMQKTLPAANTITAVADPANALVYAKVLAQHLVKPLIFVAGSFYLVKTVVNPGE</sequence>
<dbReference type="GO" id="GO:0005737">
    <property type="term" value="C:cytoplasm"/>
    <property type="evidence" value="ECO:0007669"/>
    <property type="project" value="TreeGrafter"/>
</dbReference>
<keyword evidence="7" id="KW-0460">Magnesium</keyword>
<comment type="similarity">
    <text evidence="1 10">Belongs to the folylpolyglutamate synthase family.</text>
</comment>
<evidence type="ECO:0000259" key="11">
    <source>
        <dbReference type="Pfam" id="PF02875"/>
    </source>
</evidence>
<dbReference type="SUPFAM" id="SSF53244">
    <property type="entry name" value="MurD-like peptide ligases, peptide-binding domain"/>
    <property type="match status" value="1"/>
</dbReference>
<evidence type="ECO:0000256" key="1">
    <source>
        <dbReference type="ARBA" id="ARBA00008276"/>
    </source>
</evidence>
<dbReference type="GO" id="GO:0005524">
    <property type="term" value="F:ATP binding"/>
    <property type="evidence" value="ECO:0007669"/>
    <property type="project" value="UniProtKB-KW"/>
</dbReference>
<dbReference type="eggNOG" id="COG0285">
    <property type="taxonomic scope" value="Bacteria"/>
</dbReference>
<dbReference type="Proteomes" id="UP000051236">
    <property type="component" value="Unassembled WGS sequence"/>
</dbReference>
<evidence type="ECO:0000256" key="6">
    <source>
        <dbReference type="ARBA" id="ARBA00022840"/>
    </source>
</evidence>
<dbReference type="Gene3D" id="3.90.190.20">
    <property type="entry name" value="Mur ligase, C-terminal domain"/>
    <property type="match status" value="1"/>
</dbReference>
<keyword evidence="4" id="KW-0479">Metal-binding</keyword>
<dbReference type="NCBIfam" id="TIGR01499">
    <property type="entry name" value="folC"/>
    <property type="match status" value="1"/>
</dbReference>
<dbReference type="GO" id="GO:0008841">
    <property type="term" value="F:dihydrofolate synthase activity"/>
    <property type="evidence" value="ECO:0007669"/>
    <property type="project" value="TreeGrafter"/>
</dbReference>
<dbReference type="RefSeq" id="WP_057002346.1">
    <property type="nucleotide sequence ID" value="NZ_AZGA01000005.1"/>
</dbReference>
<keyword evidence="3 10" id="KW-0436">Ligase</keyword>
<comment type="caution">
    <text evidence="13">The sequence shown here is derived from an EMBL/GenBank/DDBJ whole genome shotgun (WGS) entry which is preliminary data.</text>
</comment>
<evidence type="ECO:0000313" key="13">
    <source>
        <dbReference type="EMBL" id="KRM36313.1"/>
    </source>
</evidence>